<feature type="transmembrane region" description="Helical" evidence="5">
    <location>
        <begin position="294"/>
        <end position="317"/>
    </location>
</feature>
<dbReference type="Pfam" id="PF00015">
    <property type="entry name" value="MCPsignal"/>
    <property type="match status" value="1"/>
</dbReference>
<dbReference type="Pfam" id="PF00672">
    <property type="entry name" value="HAMP"/>
    <property type="match status" value="1"/>
</dbReference>
<evidence type="ECO:0000313" key="9">
    <source>
        <dbReference type="Proteomes" id="UP001595776"/>
    </source>
</evidence>
<dbReference type="PROSITE" id="PS50111">
    <property type="entry name" value="CHEMOTAXIS_TRANSDUC_2"/>
    <property type="match status" value="1"/>
</dbReference>
<proteinExistence type="inferred from homology"/>
<dbReference type="PROSITE" id="PS50885">
    <property type="entry name" value="HAMP"/>
    <property type="match status" value="1"/>
</dbReference>
<evidence type="ECO:0000313" key="8">
    <source>
        <dbReference type="EMBL" id="MFC4348081.1"/>
    </source>
</evidence>
<dbReference type="Gene3D" id="3.30.450.20">
    <property type="entry name" value="PAS domain"/>
    <property type="match status" value="1"/>
</dbReference>
<dbReference type="SMART" id="SM00283">
    <property type="entry name" value="MA"/>
    <property type="match status" value="1"/>
</dbReference>
<evidence type="ECO:0000256" key="3">
    <source>
        <dbReference type="PROSITE-ProRule" id="PRU00284"/>
    </source>
</evidence>
<dbReference type="InterPro" id="IPR003660">
    <property type="entry name" value="HAMP_dom"/>
</dbReference>
<evidence type="ECO:0000259" key="7">
    <source>
        <dbReference type="PROSITE" id="PS50885"/>
    </source>
</evidence>
<feature type="transmembrane region" description="Helical" evidence="5">
    <location>
        <begin position="20"/>
        <end position="38"/>
    </location>
</feature>
<protein>
    <submittedName>
        <fullName evidence="8">Methyl-accepting chemotaxis protein</fullName>
    </submittedName>
</protein>
<feature type="domain" description="Methyl-accepting transducer" evidence="6">
    <location>
        <begin position="423"/>
        <end position="659"/>
    </location>
</feature>
<dbReference type="Gene3D" id="1.10.287.950">
    <property type="entry name" value="Methyl-accepting chemotaxis protein"/>
    <property type="match status" value="1"/>
</dbReference>
<dbReference type="PANTHER" id="PTHR32089">
    <property type="entry name" value="METHYL-ACCEPTING CHEMOTAXIS PROTEIN MCPB"/>
    <property type="match status" value="1"/>
</dbReference>
<evidence type="ECO:0000256" key="2">
    <source>
        <dbReference type="ARBA" id="ARBA00029447"/>
    </source>
</evidence>
<name>A0ABV8UA56_9PROT</name>
<evidence type="ECO:0000256" key="4">
    <source>
        <dbReference type="SAM" id="MobiDB-lite"/>
    </source>
</evidence>
<dbReference type="InterPro" id="IPR029151">
    <property type="entry name" value="Sensor-like_sf"/>
</dbReference>
<comment type="caution">
    <text evidence="8">The sequence shown here is derived from an EMBL/GenBank/DDBJ whole genome shotgun (WGS) entry which is preliminary data.</text>
</comment>
<dbReference type="SUPFAM" id="SSF103190">
    <property type="entry name" value="Sensory domain-like"/>
    <property type="match status" value="1"/>
</dbReference>
<feature type="region of interest" description="Disordered" evidence="4">
    <location>
        <begin position="383"/>
        <end position="405"/>
    </location>
</feature>
<dbReference type="SMART" id="SM00304">
    <property type="entry name" value="HAMP"/>
    <property type="match status" value="1"/>
</dbReference>
<dbReference type="RefSeq" id="WP_068151598.1">
    <property type="nucleotide sequence ID" value="NZ_JBHSCR010000005.1"/>
</dbReference>
<evidence type="ECO:0000256" key="5">
    <source>
        <dbReference type="SAM" id="Phobius"/>
    </source>
</evidence>
<dbReference type="Proteomes" id="UP001595776">
    <property type="component" value="Unassembled WGS sequence"/>
</dbReference>
<reference evidence="9" key="1">
    <citation type="journal article" date="2019" name="Int. J. Syst. Evol. Microbiol.">
        <title>The Global Catalogue of Microorganisms (GCM) 10K type strain sequencing project: providing services to taxonomists for standard genome sequencing and annotation.</title>
        <authorList>
            <consortium name="The Broad Institute Genomics Platform"/>
            <consortium name="The Broad Institute Genome Sequencing Center for Infectious Disease"/>
            <person name="Wu L."/>
            <person name="Ma J."/>
        </authorList>
    </citation>
    <scope>NUCLEOTIDE SEQUENCE [LARGE SCALE GENOMIC DNA]</scope>
    <source>
        <strain evidence="9">CGMCC 1.15304</strain>
    </source>
</reference>
<keyword evidence="9" id="KW-1185">Reference proteome</keyword>
<keyword evidence="5" id="KW-0472">Membrane</keyword>
<dbReference type="SUPFAM" id="SSF58104">
    <property type="entry name" value="Methyl-accepting chemotaxis protein (MCP) signaling domain"/>
    <property type="match status" value="1"/>
</dbReference>
<sequence length="695" mass="73876">MNAFRFVTSFLSGLSVGQKLIGGMLVGFGLVLGVLIFSSERVTGQLVQTAQLRELGTLADGLNSQIEQETMRAQAMAQMLADSPPVKAAFAARDRALLESLTLPGFAELKESFGARQVQFHTAPATSFLRVHRPEKFGDDLSGFRHSVVAANETGKAQLGPEAGVAGLGIRAVLPMFFEGQQTGSVEVGLSLGQAFVDEFARADGVELAIYQILEKQLKLLGESAAAKTDFEASTLLSRIGGDTLLPAYEHQGKPYAAMMQVIEDFAGKPAAIAVVQLDQSAYQAQVSNSRESLIVATLMTVAVGALLIVFVLFSILRPIQRTTATVNELADGNYDIKVGYLERKDEIGSLAGALSIFQANIIEREKLEQKIAQEKEEALRQEAEREAAEQARLEQERQDKEAARARAEQERVRMLQALADDFEASVKVMIDEVVDTVGACSSKTQELRSKIDEASGLMNTVSDASVKASSDVGSVASGTEELSTSVSEIAQQVTRSHEVTSSAQSLAQSARTDIEGLESATLQINAVINLINDIAEQTNLLALNATIEAARAGEAGRGFAVVANEVKALADQTRKATQEIRDPIEALQKSSDVVVESMTRIMSAIDEASETSGSISAAVEEQNAATQEIARAAQSAADATSLASGSVDGALSALEQNVGYAVDLSDAAKLLDKVANDMSGKVDAFLQTVRSSAH</sequence>
<comment type="similarity">
    <text evidence="2">Belongs to the methyl-accepting chemotaxis (MCP) protein family.</text>
</comment>
<accession>A0ABV8UA56</accession>
<dbReference type="InterPro" id="IPR004089">
    <property type="entry name" value="MCPsignal_dom"/>
</dbReference>
<gene>
    <name evidence="8" type="ORF">ACFO5Q_09520</name>
</gene>
<dbReference type="EMBL" id="JBHSCR010000005">
    <property type="protein sequence ID" value="MFC4348081.1"/>
    <property type="molecule type" value="Genomic_DNA"/>
</dbReference>
<evidence type="ECO:0000256" key="1">
    <source>
        <dbReference type="ARBA" id="ARBA00023224"/>
    </source>
</evidence>
<feature type="domain" description="HAMP" evidence="7">
    <location>
        <begin position="314"/>
        <end position="367"/>
    </location>
</feature>
<keyword evidence="1 3" id="KW-0807">Transducer</keyword>
<dbReference type="InterPro" id="IPR029150">
    <property type="entry name" value="dCache_3"/>
</dbReference>
<keyword evidence="5" id="KW-1133">Transmembrane helix</keyword>
<keyword evidence="5" id="KW-0812">Transmembrane</keyword>
<dbReference type="Pfam" id="PF14827">
    <property type="entry name" value="dCache_3"/>
    <property type="match status" value="1"/>
</dbReference>
<organism evidence="8 9">
    <name type="scientific">Kordiimonas lipolytica</name>
    <dbReference type="NCBI Taxonomy" id="1662421"/>
    <lineage>
        <taxon>Bacteria</taxon>
        <taxon>Pseudomonadati</taxon>
        <taxon>Pseudomonadota</taxon>
        <taxon>Alphaproteobacteria</taxon>
        <taxon>Kordiimonadales</taxon>
        <taxon>Kordiimonadaceae</taxon>
        <taxon>Kordiimonas</taxon>
    </lineage>
</organism>
<evidence type="ECO:0000259" key="6">
    <source>
        <dbReference type="PROSITE" id="PS50111"/>
    </source>
</evidence>
<dbReference type="Gene3D" id="6.10.340.10">
    <property type="match status" value="1"/>
</dbReference>
<dbReference type="PANTHER" id="PTHR32089:SF112">
    <property type="entry name" value="LYSOZYME-LIKE PROTEIN-RELATED"/>
    <property type="match status" value="1"/>
</dbReference>
<dbReference type="CDD" id="cd06225">
    <property type="entry name" value="HAMP"/>
    <property type="match status" value="1"/>
</dbReference>